<dbReference type="AlphaFoldDB" id="A0A0K9PDS6"/>
<protein>
    <submittedName>
        <fullName evidence="1">Uncharacterized protein</fullName>
    </submittedName>
</protein>
<name>A0A0K9PDS6_ZOSMR</name>
<proteinExistence type="predicted"/>
<accession>A0A0K9PDS6</accession>
<dbReference type="Proteomes" id="UP000036987">
    <property type="component" value="Unassembled WGS sequence"/>
</dbReference>
<sequence length="57" mass="6780">MRFLPFNLSRGFIHLRQWRSRWSFCLNLHRCKWGSVDSSMHGLDFLTAPVTKGKNRS</sequence>
<keyword evidence="2" id="KW-1185">Reference proteome</keyword>
<dbReference type="EMBL" id="LFYR01000980">
    <property type="protein sequence ID" value="KMZ66385.1"/>
    <property type="molecule type" value="Genomic_DNA"/>
</dbReference>
<evidence type="ECO:0000313" key="1">
    <source>
        <dbReference type="EMBL" id="KMZ66385.1"/>
    </source>
</evidence>
<gene>
    <name evidence="1" type="ORF">ZOSMA_29G00340</name>
</gene>
<evidence type="ECO:0000313" key="2">
    <source>
        <dbReference type="Proteomes" id="UP000036987"/>
    </source>
</evidence>
<comment type="caution">
    <text evidence="1">The sequence shown here is derived from an EMBL/GenBank/DDBJ whole genome shotgun (WGS) entry which is preliminary data.</text>
</comment>
<organism evidence="1 2">
    <name type="scientific">Zostera marina</name>
    <name type="common">Eelgrass</name>
    <dbReference type="NCBI Taxonomy" id="29655"/>
    <lineage>
        <taxon>Eukaryota</taxon>
        <taxon>Viridiplantae</taxon>
        <taxon>Streptophyta</taxon>
        <taxon>Embryophyta</taxon>
        <taxon>Tracheophyta</taxon>
        <taxon>Spermatophyta</taxon>
        <taxon>Magnoliopsida</taxon>
        <taxon>Liliopsida</taxon>
        <taxon>Zosteraceae</taxon>
        <taxon>Zostera</taxon>
    </lineage>
</organism>
<reference evidence="2" key="1">
    <citation type="journal article" date="2016" name="Nature">
        <title>The genome of the seagrass Zostera marina reveals angiosperm adaptation to the sea.</title>
        <authorList>
            <person name="Olsen J.L."/>
            <person name="Rouze P."/>
            <person name="Verhelst B."/>
            <person name="Lin Y.-C."/>
            <person name="Bayer T."/>
            <person name="Collen J."/>
            <person name="Dattolo E."/>
            <person name="De Paoli E."/>
            <person name="Dittami S."/>
            <person name="Maumus F."/>
            <person name="Michel G."/>
            <person name="Kersting A."/>
            <person name="Lauritano C."/>
            <person name="Lohaus R."/>
            <person name="Toepel M."/>
            <person name="Tonon T."/>
            <person name="Vanneste K."/>
            <person name="Amirebrahimi M."/>
            <person name="Brakel J."/>
            <person name="Bostroem C."/>
            <person name="Chovatia M."/>
            <person name="Grimwood J."/>
            <person name="Jenkins J.W."/>
            <person name="Jueterbock A."/>
            <person name="Mraz A."/>
            <person name="Stam W.T."/>
            <person name="Tice H."/>
            <person name="Bornberg-Bauer E."/>
            <person name="Green P.J."/>
            <person name="Pearson G.A."/>
            <person name="Procaccini G."/>
            <person name="Duarte C.M."/>
            <person name="Schmutz J."/>
            <person name="Reusch T.B.H."/>
            <person name="Van de Peer Y."/>
        </authorList>
    </citation>
    <scope>NUCLEOTIDE SEQUENCE [LARGE SCALE GENOMIC DNA]</scope>
    <source>
        <strain evidence="2">cv. Finnish</strain>
    </source>
</reference>